<organism evidence="2 3">
    <name type="scientific">Vibrio rumoiensis</name>
    <dbReference type="NCBI Taxonomy" id="76258"/>
    <lineage>
        <taxon>Bacteria</taxon>
        <taxon>Pseudomonadati</taxon>
        <taxon>Pseudomonadota</taxon>
        <taxon>Gammaproteobacteria</taxon>
        <taxon>Vibrionales</taxon>
        <taxon>Vibrionaceae</taxon>
        <taxon>Vibrio</taxon>
    </lineage>
</organism>
<feature type="domain" description="Polysaccharide pyruvyl transferase" evidence="1">
    <location>
        <begin position="12"/>
        <end position="309"/>
    </location>
</feature>
<dbReference type="PANTHER" id="PTHR36836:SF1">
    <property type="entry name" value="COLANIC ACID BIOSYNTHESIS PROTEIN WCAK"/>
    <property type="match status" value="1"/>
</dbReference>
<evidence type="ECO:0000313" key="2">
    <source>
        <dbReference type="EMBL" id="MFH0264236.1"/>
    </source>
</evidence>
<name>A0ABW7IRG2_9VIBR</name>
<accession>A0ABW7IRG2</accession>
<evidence type="ECO:0000259" key="1">
    <source>
        <dbReference type="Pfam" id="PF04230"/>
    </source>
</evidence>
<dbReference type="Pfam" id="PF04230">
    <property type="entry name" value="PS_pyruv_trans"/>
    <property type="match status" value="1"/>
</dbReference>
<dbReference type="RefSeq" id="WP_394607156.1">
    <property type="nucleotide sequence ID" value="NZ_JBIHSN010000002.1"/>
</dbReference>
<evidence type="ECO:0000313" key="3">
    <source>
        <dbReference type="Proteomes" id="UP001607151"/>
    </source>
</evidence>
<dbReference type="Proteomes" id="UP001607151">
    <property type="component" value="Unassembled WGS sequence"/>
</dbReference>
<dbReference type="GO" id="GO:0016740">
    <property type="term" value="F:transferase activity"/>
    <property type="evidence" value="ECO:0007669"/>
    <property type="project" value="UniProtKB-KW"/>
</dbReference>
<sequence length="374" mass="42309">MFIEIKGVGLPNRGAELMLIGVMKEISAKHPDAKFVLLPDTPFSERNKHEVYQKSYLIIKGLDLSFLGNLIPKRIRRRFGLIVESEIDVVIDASGFAYSDQWGHEKAYLRSAKHIKRWKENNKKVIFMPQAFGPFKNLKLRDHMKVILQHADLIFARDKVSLEHMKELKVATDNLYEAPDFSNLLKGRLPENFKSTAKDICFITNSKMLEKGGDIEADNYKPFMVNLISRAQELGYNPYLLLHEGEKDLQLAKDINMQLKNPVELIQTVDALEVKGIIGTAKLVVSSRFHGLVSALSQGVPVIATGWSHKYKMLLDDYGCGDYLLSSNNSNAAGILEEMLNEKKYSEIKNKIVQASEIEKSKSKDTISKVLKAL</sequence>
<gene>
    <name evidence="2" type="ORF">ACGRQ9_01605</name>
</gene>
<dbReference type="InterPro" id="IPR007345">
    <property type="entry name" value="Polysacch_pyruvyl_Trfase"/>
</dbReference>
<reference evidence="2 3" key="1">
    <citation type="submission" date="2024-10" db="EMBL/GenBank/DDBJ databases">
        <authorList>
            <person name="Yibar A."/>
            <person name="Saticioglu I.B."/>
            <person name="Duman M."/>
            <person name="Ajmi N."/>
            <person name="Gurler F."/>
            <person name="Ay H."/>
            <person name="Onuk E."/>
            <person name="Guler S."/>
            <person name="Romalde J.L."/>
        </authorList>
    </citation>
    <scope>NUCLEOTIDE SEQUENCE [LARGE SCALE GENOMIC DNA]</scope>
    <source>
        <strain evidence="2 3">14-MA-B</strain>
    </source>
</reference>
<dbReference type="PANTHER" id="PTHR36836">
    <property type="entry name" value="COLANIC ACID BIOSYNTHESIS PROTEIN WCAK"/>
    <property type="match status" value="1"/>
</dbReference>
<keyword evidence="3" id="KW-1185">Reference proteome</keyword>
<protein>
    <submittedName>
        <fullName evidence="2">Polysaccharide pyruvyl transferase family protein</fullName>
    </submittedName>
</protein>
<comment type="caution">
    <text evidence="2">The sequence shown here is derived from an EMBL/GenBank/DDBJ whole genome shotgun (WGS) entry which is preliminary data.</text>
</comment>
<dbReference type="EMBL" id="JBIHSN010000002">
    <property type="protein sequence ID" value="MFH0264236.1"/>
    <property type="molecule type" value="Genomic_DNA"/>
</dbReference>
<keyword evidence="2" id="KW-0808">Transferase</keyword>
<proteinExistence type="predicted"/>